<reference evidence="3" key="1">
    <citation type="journal article" date="2014" name="Int. J. Syst. Evol. Microbiol.">
        <title>Complete genome sequence of Corynebacterium casei LMG S-19264T (=DSM 44701T), isolated from a smear-ripened cheese.</title>
        <authorList>
            <consortium name="US DOE Joint Genome Institute (JGI-PGF)"/>
            <person name="Walter F."/>
            <person name="Albersmeier A."/>
            <person name="Kalinowski J."/>
            <person name="Ruckert C."/>
        </authorList>
    </citation>
    <scope>NUCLEOTIDE SEQUENCE</scope>
    <source>
        <strain evidence="3">CGMCC 1.14988</strain>
    </source>
</reference>
<dbReference type="InterPro" id="IPR002372">
    <property type="entry name" value="PQQ_rpt_dom"/>
</dbReference>
<dbReference type="Pfam" id="PF13360">
    <property type="entry name" value="PQQ_2"/>
    <property type="match status" value="2"/>
</dbReference>
<comment type="caution">
    <text evidence="3">The sequence shown here is derived from an EMBL/GenBank/DDBJ whole genome shotgun (WGS) entry which is preliminary data.</text>
</comment>
<sequence length="492" mass="52697">MVAAAVAAGTGALPTIQLPGDRPSADVELVADDTVPSGAPLSDEERARVLAPFDPANLRCEPRGCEAWRVETDGGDPGHPNGEVGRFGDLVVVAGRDRIDAHDLDTGEHRWSTSWPARADVRPRQAWTLILTADEERLVLVRPESGEAIGLDRDGTLAWHHVSERPAYHALVAGGVVVTAGHGLGSDGHLDPGDVEDPTGDVTDDVTDDVTGGGEDDAGDTGYVGERLTAIDATDGTVRWTRNDLQVSHSSQQALLAHDGDRHVRLDPGTGEVVADLPVSADAWISFGDGTTVFVTEPDLTHHVLDAETLEVLATIDDATELTPVLGEEAFVGLGGPADDDAADADASPVLRLYEADGRLRWERPLPDELRSRSLCCPQPRRHAGALVLATQQMGNRSEYTLAFDADTGEPVPTVADLLPGMPESTWWLSPDLAIDHRPERLRLWFRGTQVTVHGDDVWPVNLEPPLLVTNGRTLMRLDLEAVAEQQSIGRG</sequence>
<dbReference type="Gene3D" id="2.130.10.10">
    <property type="entry name" value="YVTN repeat-like/Quinoprotein amine dehydrogenase"/>
    <property type="match status" value="2"/>
</dbReference>
<evidence type="ECO:0000256" key="1">
    <source>
        <dbReference type="SAM" id="MobiDB-lite"/>
    </source>
</evidence>
<dbReference type="EMBL" id="BMHA01000009">
    <property type="protein sequence ID" value="GGI07688.1"/>
    <property type="molecule type" value="Genomic_DNA"/>
</dbReference>
<feature type="region of interest" description="Disordered" evidence="1">
    <location>
        <begin position="184"/>
        <end position="222"/>
    </location>
</feature>
<feature type="domain" description="Pyrrolo-quinoline quinone repeat" evidence="2">
    <location>
        <begin position="63"/>
        <end position="173"/>
    </location>
</feature>
<dbReference type="Proteomes" id="UP000650511">
    <property type="component" value="Unassembled WGS sequence"/>
</dbReference>
<dbReference type="InterPro" id="IPR015943">
    <property type="entry name" value="WD40/YVTN_repeat-like_dom_sf"/>
</dbReference>
<organism evidence="3 4">
    <name type="scientific">Egicoccus halophilus</name>
    <dbReference type="NCBI Taxonomy" id="1670830"/>
    <lineage>
        <taxon>Bacteria</taxon>
        <taxon>Bacillati</taxon>
        <taxon>Actinomycetota</taxon>
        <taxon>Nitriliruptoria</taxon>
        <taxon>Egicoccales</taxon>
        <taxon>Egicoccaceae</taxon>
        <taxon>Egicoccus</taxon>
    </lineage>
</organism>
<reference evidence="3" key="2">
    <citation type="submission" date="2020-09" db="EMBL/GenBank/DDBJ databases">
        <authorList>
            <person name="Sun Q."/>
            <person name="Zhou Y."/>
        </authorList>
    </citation>
    <scope>NUCLEOTIDE SEQUENCE</scope>
    <source>
        <strain evidence="3">CGMCC 1.14988</strain>
    </source>
</reference>
<evidence type="ECO:0000313" key="3">
    <source>
        <dbReference type="EMBL" id="GGI07688.1"/>
    </source>
</evidence>
<feature type="domain" description="Pyrrolo-quinoline quinone repeat" evidence="2">
    <location>
        <begin position="226"/>
        <end position="412"/>
    </location>
</feature>
<evidence type="ECO:0000259" key="2">
    <source>
        <dbReference type="Pfam" id="PF13360"/>
    </source>
</evidence>
<protein>
    <recommendedName>
        <fullName evidence="2">Pyrrolo-quinoline quinone repeat domain-containing protein</fullName>
    </recommendedName>
</protein>
<dbReference type="InterPro" id="IPR011047">
    <property type="entry name" value="Quinoprotein_ADH-like_sf"/>
</dbReference>
<dbReference type="AlphaFoldDB" id="A0A8J3AGD2"/>
<evidence type="ECO:0000313" key="4">
    <source>
        <dbReference type="Proteomes" id="UP000650511"/>
    </source>
</evidence>
<name>A0A8J3AGD2_9ACTN</name>
<accession>A0A8J3AGD2</accession>
<proteinExistence type="predicted"/>
<dbReference type="SUPFAM" id="SSF50998">
    <property type="entry name" value="Quinoprotein alcohol dehydrogenase-like"/>
    <property type="match status" value="1"/>
</dbReference>
<keyword evidence="4" id="KW-1185">Reference proteome</keyword>
<gene>
    <name evidence="3" type="ORF">GCM10011354_25340</name>
</gene>
<feature type="compositionally biased region" description="Acidic residues" evidence="1">
    <location>
        <begin position="193"/>
        <end position="219"/>
    </location>
</feature>